<dbReference type="EMBL" id="NMUH01000688">
    <property type="protein sequence ID" value="MQL83315.1"/>
    <property type="molecule type" value="Genomic_DNA"/>
</dbReference>
<accession>A0A843UIJ2</accession>
<feature type="non-terminal residue" evidence="2">
    <location>
        <position position="247"/>
    </location>
</feature>
<dbReference type="Proteomes" id="UP000652761">
    <property type="component" value="Unassembled WGS sequence"/>
</dbReference>
<evidence type="ECO:0000313" key="2">
    <source>
        <dbReference type="EMBL" id="MQL83315.1"/>
    </source>
</evidence>
<gene>
    <name evidence="2" type="ORF">Taro_015804</name>
</gene>
<comment type="caution">
    <text evidence="2">The sequence shown here is derived from an EMBL/GenBank/DDBJ whole genome shotgun (WGS) entry which is preliminary data.</text>
</comment>
<evidence type="ECO:0000256" key="1">
    <source>
        <dbReference type="SAM" id="MobiDB-lite"/>
    </source>
</evidence>
<reference evidence="2" key="1">
    <citation type="submission" date="2017-07" db="EMBL/GenBank/DDBJ databases">
        <title>Taro Niue Genome Assembly and Annotation.</title>
        <authorList>
            <person name="Atibalentja N."/>
            <person name="Keating K."/>
            <person name="Fields C.J."/>
        </authorList>
    </citation>
    <scope>NUCLEOTIDE SEQUENCE</scope>
    <source>
        <strain evidence="2">Niue_2</strain>
        <tissue evidence="2">Leaf</tissue>
    </source>
</reference>
<feature type="compositionally biased region" description="Basic and acidic residues" evidence="1">
    <location>
        <begin position="215"/>
        <end position="228"/>
    </location>
</feature>
<organism evidence="2 3">
    <name type="scientific">Colocasia esculenta</name>
    <name type="common">Wild taro</name>
    <name type="synonym">Arum esculentum</name>
    <dbReference type="NCBI Taxonomy" id="4460"/>
    <lineage>
        <taxon>Eukaryota</taxon>
        <taxon>Viridiplantae</taxon>
        <taxon>Streptophyta</taxon>
        <taxon>Embryophyta</taxon>
        <taxon>Tracheophyta</taxon>
        <taxon>Spermatophyta</taxon>
        <taxon>Magnoliopsida</taxon>
        <taxon>Liliopsida</taxon>
        <taxon>Araceae</taxon>
        <taxon>Aroideae</taxon>
        <taxon>Colocasieae</taxon>
        <taxon>Colocasia</taxon>
    </lineage>
</organism>
<protein>
    <submittedName>
        <fullName evidence="2">Uncharacterized protein</fullName>
    </submittedName>
</protein>
<evidence type="ECO:0000313" key="3">
    <source>
        <dbReference type="Proteomes" id="UP000652761"/>
    </source>
</evidence>
<feature type="compositionally biased region" description="Polar residues" evidence="1">
    <location>
        <begin position="1"/>
        <end position="12"/>
    </location>
</feature>
<name>A0A843UIJ2_COLES</name>
<feature type="region of interest" description="Disordered" evidence="1">
    <location>
        <begin position="1"/>
        <end position="33"/>
    </location>
</feature>
<feature type="non-terminal residue" evidence="2">
    <location>
        <position position="1"/>
    </location>
</feature>
<feature type="region of interest" description="Disordered" evidence="1">
    <location>
        <begin position="208"/>
        <end position="247"/>
    </location>
</feature>
<dbReference type="AlphaFoldDB" id="A0A843UIJ2"/>
<proteinExistence type="predicted"/>
<feature type="compositionally biased region" description="Basic and acidic residues" evidence="1">
    <location>
        <begin position="23"/>
        <end position="33"/>
    </location>
</feature>
<sequence length="247" mass="27585">SSQPQVQRNASAANDDDDDDDDHNDKHEENSDNDNEHHDIYIYAFNGVLYLHWACIQQVMYMGVDDRVFVPPSDVYVGNMPLRVSFTKPEDLNMCLNVCHFMTPEDLNMCLNMCRFMTPEDLNMCLNESYDNLWRLLTDEAQESLNEEDRTPKDAKDFVPSTCGLFKLAHGRPLSAVVRVSVCFLHETGCVLAMGVCPPIYKFYGGHTGGGTRPAEARTARASRRSEPAEMSAREAGLAGVPASQGP</sequence>
<keyword evidence="3" id="KW-1185">Reference proteome</keyword>